<accession>A0A0G4MIK2</accession>
<proteinExistence type="predicted"/>
<evidence type="ECO:0000256" key="1">
    <source>
        <dbReference type="SAM" id="MobiDB-lite"/>
    </source>
</evidence>
<reference evidence="2 3" key="1">
    <citation type="submission" date="2015-05" db="EMBL/GenBank/DDBJ databases">
        <authorList>
            <person name="Wang D.B."/>
            <person name="Wang M."/>
        </authorList>
    </citation>
    <scope>NUCLEOTIDE SEQUENCE [LARGE SCALE GENOMIC DNA]</scope>
    <source>
        <strain evidence="2">VL1</strain>
    </source>
</reference>
<organism evidence="2 3">
    <name type="scientific">Verticillium longisporum</name>
    <name type="common">Verticillium dahliae var. longisporum</name>
    <dbReference type="NCBI Taxonomy" id="100787"/>
    <lineage>
        <taxon>Eukaryota</taxon>
        <taxon>Fungi</taxon>
        <taxon>Dikarya</taxon>
        <taxon>Ascomycota</taxon>
        <taxon>Pezizomycotina</taxon>
        <taxon>Sordariomycetes</taxon>
        <taxon>Hypocreomycetidae</taxon>
        <taxon>Glomerellales</taxon>
        <taxon>Plectosphaerellaceae</taxon>
        <taxon>Verticillium</taxon>
    </lineage>
</organism>
<feature type="compositionally biased region" description="Low complexity" evidence="1">
    <location>
        <begin position="64"/>
        <end position="73"/>
    </location>
</feature>
<protein>
    <submittedName>
        <fullName evidence="2">Uncharacterized protein</fullName>
    </submittedName>
</protein>
<gene>
    <name evidence="2" type="ORF">BN1708_006232</name>
</gene>
<feature type="compositionally biased region" description="Low complexity" evidence="1">
    <location>
        <begin position="204"/>
        <end position="216"/>
    </location>
</feature>
<dbReference type="AlphaFoldDB" id="A0A0G4MIK2"/>
<feature type="region of interest" description="Disordered" evidence="1">
    <location>
        <begin position="145"/>
        <end position="284"/>
    </location>
</feature>
<keyword evidence="3" id="KW-1185">Reference proteome</keyword>
<feature type="non-terminal residue" evidence="2">
    <location>
        <position position="284"/>
    </location>
</feature>
<name>A0A0G4MIK2_VERLO</name>
<evidence type="ECO:0000313" key="3">
    <source>
        <dbReference type="Proteomes" id="UP000044602"/>
    </source>
</evidence>
<dbReference type="Proteomes" id="UP000044602">
    <property type="component" value="Unassembled WGS sequence"/>
</dbReference>
<feature type="compositionally biased region" description="Basic and acidic residues" evidence="1">
    <location>
        <begin position="255"/>
        <end position="274"/>
    </location>
</feature>
<evidence type="ECO:0000313" key="2">
    <source>
        <dbReference type="EMBL" id="CRK33977.1"/>
    </source>
</evidence>
<feature type="region of interest" description="Disordered" evidence="1">
    <location>
        <begin position="56"/>
        <end position="118"/>
    </location>
</feature>
<dbReference type="EMBL" id="CVQH01022750">
    <property type="protein sequence ID" value="CRK33977.1"/>
    <property type="molecule type" value="Genomic_DNA"/>
</dbReference>
<feature type="compositionally biased region" description="Basic residues" evidence="1">
    <location>
        <begin position="275"/>
        <end position="284"/>
    </location>
</feature>
<sequence>MPFTGKTKTVDTAHIRVKRVRQRLGGAAEEGKALPGRVSVLGLLAAAAHYSHCTFPLKSKTTTPPALRPSLRAARPRPPIPRGKNASPHPLDPPLPHMTCPRQANGNRPKGENGGGMIRCIRSPLAERGLFEPRTKANQYLLDPLTAPEPSQEDGPGSTFVNPDPLLRTFSRRNKDSTANKNETPLPTPPTSASPTRVSFQPPSNNSVSRSTSTRNHTGSRSHPPRPEKHTRSISTPVAGFHRPQSISQRYPGDMSHRPLDVIKREQRAADRSPHLRTRRHGPN</sequence>